<organism evidence="2 3">
    <name type="scientific">Oceanipulchritudo coccoides</name>
    <dbReference type="NCBI Taxonomy" id="2706888"/>
    <lineage>
        <taxon>Bacteria</taxon>
        <taxon>Pseudomonadati</taxon>
        <taxon>Verrucomicrobiota</taxon>
        <taxon>Opitutia</taxon>
        <taxon>Puniceicoccales</taxon>
        <taxon>Oceanipulchritudinaceae</taxon>
        <taxon>Oceanipulchritudo</taxon>
    </lineage>
</organism>
<dbReference type="RefSeq" id="WP_163965058.1">
    <property type="nucleotide sequence ID" value="NZ_JAAGNX010000002.1"/>
</dbReference>
<feature type="transmembrane region" description="Helical" evidence="1">
    <location>
        <begin position="265"/>
        <end position="286"/>
    </location>
</feature>
<feature type="transmembrane region" description="Helical" evidence="1">
    <location>
        <begin position="421"/>
        <end position="443"/>
    </location>
</feature>
<name>A0A6B2M315_9BACT</name>
<proteinExistence type="predicted"/>
<evidence type="ECO:0000313" key="3">
    <source>
        <dbReference type="Proteomes" id="UP000478417"/>
    </source>
</evidence>
<feature type="transmembrane region" description="Helical" evidence="1">
    <location>
        <begin position="652"/>
        <end position="669"/>
    </location>
</feature>
<feature type="transmembrane region" description="Helical" evidence="1">
    <location>
        <begin position="208"/>
        <end position="229"/>
    </location>
</feature>
<protein>
    <submittedName>
        <fullName evidence="2">Uncharacterized protein</fullName>
    </submittedName>
</protein>
<feature type="transmembrane region" description="Helical" evidence="1">
    <location>
        <begin position="174"/>
        <end position="196"/>
    </location>
</feature>
<sequence>MTSLPQRDVLRRFLLAYGIFASLLYVFLMLVAFPWWQASNHPVLLTVGANKNTEIRLGFSAHDEELLFIPAGKVTSFHWNWATELPPKKQYDLRLEFPKGTNGEVILKEVTVLNLHPNEGDVSLDLSELVDTPKDNVRIRKLGDGWGVLARPGGSFELPQGSLEQPSLAWFKDWVAATWGYLLFSGMGLLLFVTALRFPNAIEPRKRLVPVYETAALIIGVVAGTAIHLHLLKHAVPGYISGDATAYLMAALVGSPVSSQAPEALSYFASPLPLYPLLLRFGLQLLNGDINAFILVQGIVYSVSILLLALSLRRLVHGYLIGLVAFLILVSPFGVWASRHIEPTSFSASFWVLAIAAFIFLWQRSGLLRLTGWILFSLAATGAACTQSSGFILLALPTFLFIGALWWSYSNRGRNFWKIPVFWSTVGQVAIPFAIVLMTYFSINTVKSLDGTYSGMNGLTDIHQASAPFSSGFLDVRAIGDDDEYASFIKARNDAGYAFGGWSLRQHLLARLESPDGMSLAQRVEALQMRTSEFVESNEGRISFPAKLAVIGRIGGWAFAAPQKTAFSLEPITPSYEVPHAFADMEIAEAIQGELSLVASGTDLPIRLIKANSDPWVYLYNHSIVLVYPWLYRVLLIISLVGWTLAVSERKYLATAFISPFFLLIVYHMSQMHILGAELQTLDAVIWVSALGGITSVLKNTLQKETAEDDRRCLPPVKPKRLLTRHTRRPDDFIL</sequence>
<accession>A0A6B2M315</accession>
<dbReference type="Proteomes" id="UP000478417">
    <property type="component" value="Unassembled WGS sequence"/>
</dbReference>
<feature type="transmembrane region" description="Helical" evidence="1">
    <location>
        <begin position="12"/>
        <end position="36"/>
    </location>
</feature>
<keyword evidence="1" id="KW-1133">Transmembrane helix</keyword>
<feature type="transmembrane region" description="Helical" evidence="1">
    <location>
        <begin position="684"/>
        <end position="702"/>
    </location>
</feature>
<keyword evidence="1" id="KW-0472">Membrane</keyword>
<feature type="transmembrane region" description="Helical" evidence="1">
    <location>
        <begin position="390"/>
        <end position="409"/>
    </location>
</feature>
<dbReference type="AlphaFoldDB" id="A0A6B2M315"/>
<feature type="transmembrane region" description="Helical" evidence="1">
    <location>
        <begin position="344"/>
        <end position="362"/>
    </location>
</feature>
<gene>
    <name evidence="2" type="ORF">G0Q06_09595</name>
</gene>
<reference evidence="2 3" key="1">
    <citation type="submission" date="2020-02" db="EMBL/GenBank/DDBJ databases">
        <title>Albibacoteraceae fam. nov., the first described family within the subdivision 4 Verrucomicrobia.</title>
        <authorList>
            <person name="Xi F."/>
        </authorList>
    </citation>
    <scope>NUCLEOTIDE SEQUENCE [LARGE SCALE GENOMIC DNA]</scope>
    <source>
        <strain evidence="2 3">CK1056</strain>
    </source>
</reference>
<evidence type="ECO:0000313" key="2">
    <source>
        <dbReference type="EMBL" id="NDV62702.1"/>
    </source>
</evidence>
<evidence type="ECO:0000256" key="1">
    <source>
        <dbReference type="SAM" id="Phobius"/>
    </source>
</evidence>
<dbReference type="EMBL" id="JAAGNX010000002">
    <property type="protein sequence ID" value="NDV62702.1"/>
    <property type="molecule type" value="Genomic_DNA"/>
</dbReference>
<keyword evidence="1" id="KW-0812">Transmembrane</keyword>
<keyword evidence="3" id="KW-1185">Reference proteome</keyword>
<feature type="transmembrane region" description="Helical" evidence="1">
    <location>
        <begin position="292"/>
        <end position="312"/>
    </location>
</feature>
<feature type="transmembrane region" description="Helical" evidence="1">
    <location>
        <begin position="319"/>
        <end position="338"/>
    </location>
</feature>
<comment type="caution">
    <text evidence="2">The sequence shown here is derived from an EMBL/GenBank/DDBJ whole genome shotgun (WGS) entry which is preliminary data.</text>
</comment>
<feature type="transmembrane region" description="Helical" evidence="1">
    <location>
        <begin position="625"/>
        <end position="645"/>
    </location>
</feature>